<name>A0AAV6RHD5_SOLSE</name>
<dbReference type="CDD" id="cd00190">
    <property type="entry name" value="Tryp_SPc"/>
    <property type="match status" value="3"/>
</dbReference>
<keyword evidence="6" id="KW-0325">Glycoprotein</keyword>
<feature type="domain" description="Peptidase S1" evidence="9">
    <location>
        <begin position="327"/>
        <end position="559"/>
    </location>
</feature>
<dbReference type="PANTHER" id="PTHR24253:SF144">
    <property type="entry name" value="CHYMOTRYPSIN-LIKE PROTEASE CTRL-1-RELATED"/>
    <property type="match status" value="1"/>
</dbReference>
<evidence type="ECO:0000256" key="3">
    <source>
        <dbReference type="ARBA" id="ARBA00022801"/>
    </source>
</evidence>
<keyword evidence="11" id="KW-1185">Reference proteome</keyword>
<evidence type="ECO:0000259" key="9">
    <source>
        <dbReference type="PROSITE" id="PS50240"/>
    </source>
</evidence>
<dbReference type="AlphaFoldDB" id="A0AAV6RHD5"/>
<dbReference type="SMART" id="SM00020">
    <property type="entry name" value="Tryp_SPc"/>
    <property type="match status" value="3"/>
</dbReference>
<accession>A0AAV6RHD5</accession>
<sequence length="882" mass="93087">MTLYKVSSVRTLPLLLLPLLLLLLLLLPETQAQLDVCGRPRLNSRIVGGDDAHPGSWPWQVSLNQNGVQQCGGSLINNQWVLTTTSCLNSGTSGLVVYLGRQSQEGSNPHEESRTVAHIIIHPSFDSSSNNNDIALLKLSSPVNFTNYILPVCLAASDSTFHNGTDAWVTGWGNKALGEPLPSPQNLTEVQVPVVGNRQCQCSYGRSSISENMMCAGPQAGGKGPCHGDGGGPLVSKQNGTWIQAGITSFGLGCALPNFPAVYTRVSQYQSWINSHVTDSPPGFITFNSIGTDEDLSATCTILTPPPSLPPTPAAEICGRPPLNTRIVGGQEAVVGSWPWQAVVIHLGTFCGGSLINREWVLTAAHCVRRNVTASTVVVLGLHSLSVWTGTYVVLGVEQIIIHPDYVVRTGNNDIALLKLSSPVNFTNYILPVCLAASESAFHNGTDAWVTGWGAVQLGVSIPAPHSLREVELPVVGNKECNCFYGVGAITDNMMCAGLQAGGKDTCEEDSGGPLVSKYDSRWIQAGVVSSGAECGKPGLPGVYTRVSRYESWIKSHINSDPPGFVFFRSNGTDGDLNATCKDLPPLILPAPTTVPPSKPVVCGQAPKNSRILNGASVSTAGEWPWMASLQKNGTHVCGGTLVAVDAVLSDASCFSSSPIASQWTVILGRLKQNGSNPFEVMVSVTNITMSNQTGSNIAVLQLEAPPTRSDYIQPICLGMGQTFGVGSACFATGWSAGRGGEEQVLQEFQTSVVDCGNTATTDSICTGDFTLEQGDSGGPLMCKQDGSWFQAAVLSAENNSSTETRAGDVNVFTSLNSYSSFLSQTLGMLLSPASNNNSNNNNNNTNSTAAPNTTSGGALPHPSSFFLFHVLVLLLCLLLSS</sequence>
<keyword evidence="1 10" id="KW-0645">Protease</keyword>
<comment type="caution">
    <text evidence="10">The sequence shown here is derived from an EMBL/GenBank/DDBJ whole genome shotgun (WGS) entry which is preliminary data.</text>
</comment>
<keyword evidence="2 8" id="KW-0732">Signal</keyword>
<keyword evidence="5" id="KW-1015">Disulfide bond</keyword>
<evidence type="ECO:0000256" key="8">
    <source>
        <dbReference type="SAM" id="SignalP"/>
    </source>
</evidence>
<dbReference type="FunFam" id="2.40.10.10:FF:000024">
    <property type="entry name" value="Serine protease 53"/>
    <property type="match status" value="1"/>
</dbReference>
<proteinExistence type="predicted"/>
<keyword evidence="3" id="KW-0378">Hydrolase</keyword>
<evidence type="ECO:0000313" key="11">
    <source>
        <dbReference type="Proteomes" id="UP000693946"/>
    </source>
</evidence>
<feature type="domain" description="Peptidase S1" evidence="9">
    <location>
        <begin position="46"/>
        <end position="278"/>
    </location>
</feature>
<evidence type="ECO:0000256" key="5">
    <source>
        <dbReference type="ARBA" id="ARBA00023157"/>
    </source>
</evidence>
<reference evidence="10 11" key="1">
    <citation type="journal article" date="2021" name="Sci. Rep.">
        <title>Chromosome anchoring in Senegalese sole (Solea senegalensis) reveals sex-associated markers and genome rearrangements in flatfish.</title>
        <authorList>
            <person name="Guerrero-Cozar I."/>
            <person name="Gomez-Garrido J."/>
            <person name="Berbel C."/>
            <person name="Martinez-Blanch J.F."/>
            <person name="Alioto T."/>
            <person name="Claros M.G."/>
            <person name="Gagnaire P.A."/>
            <person name="Manchado M."/>
        </authorList>
    </citation>
    <scope>NUCLEOTIDE SEQUENCE [LARGE SCALE GENOMIC DNA]</scope>
    <source>
        <strain evidence="10">Sse05_10M</strain>
    </source>
</reference>
<dbReference type="InterPro" id="IPR018114">
    <property type="entry name" value="TRYPSIN_HIS"/>
</dbReference>
<dbReference type="GO" id="GO:0006508">
    <property type="term" value="P:proteolysis"/>
    <property type="evidence" value="ECO:0007669"/>
    <property type="project" value="UniProtKB-KW"/>
</dbReference>
<evidence type="ECO:0000256" key="7">
    <source>
        <dbReference type="SAM" id="MobiDB-lite"/>
    </source>
</evidence>
<dbReference type="PANTHER" id="PTHR24253">
    <property type="entry name" value="TRANSMEMBRANE PROTEASE SERINE"/>
    <property type="match status" value="1"/>
</dbReference>
<dbReference type="Proteomes" id="UP000693946">
    <property type="component" value="Linkage Group LG19"/>
</dbReference>
<keyword evidence="10" id="KW-0472">Membrane</keyword>
<gene>
    <name evidence="10" type="ORF">JOB18_017247</name>
</gene>
<feature type="domain" description="Peptidase S1" evidence="9">
    <location>
        <begin position="612"/>
        <end position="828"/>
    </location>
</feature>
<evidence type="ECO:0000256" key="2">
    <source>
        <dbReference type="ARBA" id="ARBA00022729"/>
    </source>
</evidence>
<dbReference type="Pfam" id="PF00089">
    <property type="entry name" value="Trypsin"/>
    <property type="match status" value="3"/>
</dbReference>
<keyword evidence="10" id="KW-0812">Transmembrane</keyword>
<dbReference type="InterPro" id="IPR001254">
    <property type="entry name" value="Trypsin_dom"/>
</dbReference>
<evidence type="ECO:0000256" key="4">
    <source>
        <dbReference type="ARBA" id="ARBA00022825"/>
    </source>
</evidence>
<feature type="region of interest" description="Disordered" evidence="7">
    <location>
        <begin position="833"/>
        <end position="856"/>
    </location>
</feature>
<organism evidence="10 11">
    <name type="scientific">Solea senegalensis</name>
    <name type="common">Senegalese sole</name>
    <dbReference type="NCBI Taxonomy" id="28829"/>
    <lineage>
        <taxon>Eukaryota</taxon>
        <taxon>Metazoa</taxon>
        <taxon>Chordata</taxon>
        <taxon>Craniata</taxon>
        <taxon>Vertebrata</taxon>
        <taxon>Euteleostomi</taxon>
        <taxon>Actinopterygii</taxon>
        <taxon>Neopterygii</taxon>
        <taxon>Teleostei</taxon>
        <taxon>Neoteleostei</taxon>
        <taxon>Acanthomorphata</taxon>
        <taxon>Carangaria</taxon>
        <taxon>Pleuronectiformes</taxon>
        <taxon>Pleuronectoidei</taxon>
        <taxon>Soleidae</taxon>
        <taxon>Solea</taxon>
    </lineage>
</organism>
<evidence type="ECO:0000313" key="10">
    <source>
        <dbReference type="EMBL" id="KAG7504788.1"/>
    </source>
</evidence>
<feature type="chain" id="PRO_5043663991" evidence="8">
    <location>
        <begin position="33"/>
        <end position="882"/>
    </location>
</feature>
<dbReference type="GO" id="GO:0004252">
    <property type="term" value="F:serine-type endopeptidase activity"/>
    <property type="evidence" value="ECO:0007669"/>
    <property type="project" value="InterPro"/>
</dbReference>
<dbReference type="FunFam" id="2.40.10.10:FF:000057">
    <property type="entry name" value="Zgc:100868"/>
    <property type="match status" value="1"/>
</dbReference>
<dbReference type="PROSITE" id="PS50240">
    <property type="entry name" value="TRYPSIN_DOM"/>
    <property type="match status" value="3"/>
</dbReference>
<evidence type="ECO:0000256" key="1">
    <source>
        <dbReference type="ARBA" id="ARBA00022670"/>
    </source>
</evidence>
<evidence type="ECO:0000256" key="6">
    <source>
        <dbReference type="ARBA" id="ARBA00023180"/>
    </source>
</evidence>
<dbReference type="EMBL" id="JAGKHQ010000011">
    <property type="protein sequence ID" value="KAG7504788.1"/>
    <property type="molecule type" value="Genomic_DNA"/>
</dbReference>
<feature type="signal peptide" evidence="8">
    <location>
        <begin position="1"/>
        <end position="32"/>
    </location>
</feature>
<protein>
    <submittedName>
        <fullName evidence="10">Transmembrane protease serine 9-like</fullName>
    </submittedName>
</protein>
<keyword evidence="4" id="KW-0720">Serine protease</keyword>
<dbReference type="PROSITE" id="PS00134">
    <property type="entry name" value="TRYPSIN_HIS"/>
    <property type="match status" value="1"/>
</dbReference>